<gene>
    <name evidence="1" type="ORF">psyc5s11_32570</name>
</gene>
<sequence length="48" mass="5654">MSDINIKALIETIKDLPEEKQETILYLAEIFPDEEDTITNYVKNELNR</sequence>
<keyword evidence="2" id="KW-1185">Reference proteome</keyword>
<accession>A0ABN6IYH8</accession>
<evidence type="ECO:0000313" key="1">
    <source>
        <dbReference type="EMBL" id="BCZ47190.1"/>
    </source>
</evidence>
<protein>
    <submittedName>
        <fullName evidence="1">Uncharacterized protein</fullName>
    </submittedName>
</protein>
<dbReference type="RefSeq" id="WP_224033562.1">
    <property type="nucleotide sequence ID" value="NZ_AP024849.1"/>
</dbReference>
<organism evidence="1 2">
    <name type="scientific">Clostridium gelidum</name>
    <dbReference type="NCBI Taxonomy" id="704125"/>
    <lineage>
        <taxon>Bacteria</taxon>
        <taxon>Bacillati</taxon>
        <taxon>Bacillota</taxon>
        <taxon>Clostridia</taxon>
        <taxon>Eubacteriales</taxon>
        <taxon>Clostridiaceae</taxon>
        <taxon>Clostridium</taxon>
    </lineage>
</organism>
<evidence type="ECO:0000313" key="2">
    <source>
        <dbReference type="Proteomes" id="UP000824633"/>
    </source>
</evidence>
<name>A0ABN6IYH8_9CLOT</name>
<reference evidence="2" key="1">
    <citation type="submission" date="2021-07" db="EMBL/GenBank/DDBJ databases">
        <title>Complete genome sequencing of a Clostridium isolate.</title>
        <authorList>
            <person name="Ueki A."/>
            <person name="Tonouchi A."/>
        </authorList>
    </citation>
    <scope>NUCLEOTIDE SEQUENCE [LARGE SCALE GENOMIC DNA]</scope>
    <source>
        <strain evidence="2">C5S11</strain>
    </source>
</reference>
<proteinExistence type="predicted"/>
<dbReference type="EMBL" id="AP024849">
    <property type="protein sequence ID" value="BCZ47190.1"/>
    <property type="molecule type" value="Genomic_DNA"/>
</dbReference>
<dbReference type="Proteomes" id="UP000824633">
    <property type="component" value="Chromosome"/>
</dbReference>